<sequence>MFEIEFLIIIKYIEKKSTYLDLFLLKFKSKYRENVNLLIFTFFTNFRIFFCSNL</sequence>
<protein>
    <submittedName>
        <fullName evidence="1">Uncharacterized protein</fullName>
    </submittedName>
</protein>
<name>K8Y0I6_9LEPT</name>
<dbReference type="KEGG" id="lst:LSS_11860"/>
<evidence type="ECO:0000313" key="1">
    <source>
        <dbReference type="EMBL" id="EKT86576.1"/>
    </source>
</evidence>
<dbReference type="PATRIC" id="fig|758847.3.peg.2494"/>
<reference evidence="1 2" key="1">
    <citation type="journal article" date="2012" name="Gene">
        <title>Sequence of Leptospira santarosai serovar Shermani genome and prediction of virulence-associated genes.</title>
        <authorList>
            <person name="Chou L.F."/>
            <person name="Chen Y.T."/>
            <person name="Lu C.W."/>
            <person name="Ko Y.C."/>
            <person name="Tang C.Y."/>
            <person name="Pan M.J."/>
            <person name="Tian Y.C."/>
            <person name="Chiu C.H."/>
            <person name="Hung C.C."/>
            <person name="Yang C.W."/>
        </authorList>
    </citation>
    <scope>NUCLEOTIDE SEQUENCE [LARGE SCALE GENOMIC DNA]</scope>
    <source>
        <strain evidence="1">LT 821</strain>
    </source>
</reference>
<gene>
    <name evidence="1" type="ORF">LSS_11860</name>
</gene>
<evidence type="ECO:0000313" key="2">
    <source>
        <dbReference type="Proteomes" id="UP000035800"/>
    </source>
</evidence>
<dbReference type="AlphaFoldDB" id="K8Y0I6"/>
<accession>K8Y0I6</accession>
<dbReference type="Proteomes" id="UP000035800">
    <property type="component" value="Chromosome I"/>
</dbReference>
<dbReference type="STRING" id="758847.LSS_11860"/>
<dbReference type="EMBL" id="CP006694">
    <property type="protein sequence ID" value="EKT86576.1"/>
    <property type="molecule type" value="Genomic_DNA"/>
</dbReference>
<reference evidence="1 2" key="2">
    <citation type="journal article" date="2014" name="Emerg. Microbes Infect.">
        <title>Potential impact on kidney infection: a whole-genome analysis of Leptospira santarosai serovar Shermani.</title>
        <authorList>
            <person name="Chou L.F."/>
            <person name="Chen T.W."/>
            <person name="Ko Y.C."/>
            <person name="Pan M.J."/>
            <person name="Tian Y.C."/>
            <person name="Chiu C.H."/>
            <person name="Tang P."/>
            <person name="Hung C.C."/>
            <person name="Yang C.W."/>
        </authorList>
    </citation>
    <scope>NUCLEOTIDE SEQUENCE</scope>
    <source>
        <strain evidence="1 2">LT 821</strain>
    </source>
</reference>
<proteinExistence type="predicted"/>
<organism evidence="1 2">
    <name type="scientific">Leptospira santarosai serovar Shermani str. LT 821</name>
    <dbReference type="NCBI Taxonomy" id="758847"/>
    <lineage>
        <taxon>Bacteria</taxon>
        <taxon>Pseudomonadati</taxon>
        <taxon>Spirochaetota</taxon>
        <taxon>Spirochaetia</taxon>
        <taxon>Leptospirales</taxon>
        <taxon>Leptospiraceae</taxon>
        <taxon>Leptospira</taxon>
    </lineage>
</organism>